<dbReference type="EMBL" id="DTGT01000304">
    <property type="protein sequence ID" value="HGH61533.1"/>
    <property type="molecule type" value="Genomic_DNA"/>
</dbReference>
<dbReference type="GO" id="GO:0005886">
    <property type="term" value="C:plasma membrane"/>
    <property type="evidence" value="ECO:0007669"/>
    <property type="project" value="UniProtKB-SubCell"/>
</dbReference>
<reference evidence="10" key="1">
    <citation type="journal article" date="2020" name="mSystems">
        <title>Genome- and Community-Level Interaction Insights into Carbon Utilization and Element Cycling Functions of Hydrothermarchaeota in Hydrothermal Sediment.</title>
        <authorList>
            <person name="Zhou Z."/>
            <person name="Liu Y."/>
            <person name="Xu W."/>
            <person name="Pan J."/>
            <person name="Luo Z.H."/>
            <person name="Li M."/>
        </authorList>
    </citation>
    <scope>NUCLEOTIDE SEQUENCE [LARGE SCALE GENOMIC DNA]</scope>
    <source>
        <strain evidence="10">SpSt-769</strain>
    </source>
</reference>
<evidence type="ECO:0000256" key="2">
    <source>
        <dbReference type="ARBA" id="ARBA00022448"/>
    </source>
</evidence>
<evidence type="ECO:0000256" key="5">
    <source>
        <dbReference type="ARBA" id="ARBA00022683"/>
    </source>
</evidence>
<keyword evidence="2" id="KW-0813">Transport</keyword>
<proteinExistence type="predicted"/>
<evidence type="ECO:0000256" key="9">
    <source>
        <dbReference type="SAM" id="Phobius"/>
    </source>
</evidence>
<accession>A0A7C4EVU6</accession>
<feature type="transmembrane region" description="Helical" evidence="9">
    <location>
        <begin position="92"/>
        <end position="112"/>
    </location>
</feature>
<feature type="transmembrane region" description="Helical" evidence="9">
    <location>
        <begin position="212"/>
        <end position="230"/>
    </location>
</feature>
<keyword evidence="5" id="KW-0598">Phosphotransferase system</keyword>
<evidence type="ECO:0000256" key="3">
    <source>
        <dbReference type="ARBA" id="ARBA00022475"/>
    </source>
</evidence>
<evidence type="ECO:0000256" key="7">
    <source>
        <dbReference type="ARBA" id="ARBA00022989"/>
    </source>
</evidence>
<evidence type="ECO:0000256" key="1">
    <source>
        <dbReference type="ARBA" id="ARBA00004651"/>
    </source>
</evidence>
<feature type="transmembrane region" description="Helical" evidence="9">
    <location>
        <begin position="182"/>
        <end position="200"/>
    </location>
</feature>
<dbReference type="Pfam" id="PF03609">
    <property type="entry name" value="EII-Sor"/>
    <property type="match status" value="1"/>
</dbReference>
<gene>
    <name evidence="10" type="ORF">ENV54_09575</name>
</gene>
<evidence type="ECO:0000313" key="10">
    <source>
        <dbReference type="EMBL" id="HGH61533.1"/>
    </source>
</evidence>
<feature type="transmembrane region" description="Helical" evidence="9">
    <location>
        <begin position="143"/>
        <end position="176"/>
    </location>
</feature>
<comment type="subcellular location">
    <subcellularLocation>
        <location evidence="1">Cell membrane</location>
        <topology evidence="1">Multi-pass membrane protein</topology>
    </subcellularLocation>
</comment>
<dbReference type="GO" id="GO:0009401">
    <property type="term" value="P:phosphoenolpyruvate-dependent sugar phosphotransferase system"/>
    <property type="evidence" value="ECO:0007669"/>
    <property type="project" value="UniProtKB-KW"/>
</dbReference>
<feature type="transmembrane region" description="Helical" evidence="9">
    <location>
        <begin position="36"/>
        <end position="59"/>
    </location>
</feature>
<evidence type="ECO:0008006" key="11">
    <source>
        <dbReference type="Google" id="ProtNLM"/>
    </source>
</evidence>
<evidence type="ECO:0000256" key="4">
    <source>
        <dbReference type="ARBA" id="ARBA00022597"/>
    </source>
</evidence>
<keyword evidence="3" id="KW-1003">Cell membrane</keyword>
<dbReference type="AlphaFoldDB" id="A0A7C4EVU6"/>
<comment type="caution">
    <text evidence="10">The sequence shown here is derived from an EMBL/GenBank/DDBJ whole genome shotgun (WGS) entry which is preliminary data.</text>
</comment>
<sequence>MLNAAILAGVVGGLIWLDKFQLLQIMVSRPIVCAPILGWCLGDVSAGAATGVLFELLWLRRPPIGGFISPDSTSGAIIAAAISSWVVQTVRVNVTAAVFITFLAVFPVCYVGTRLDAQVRRYTGKIALRVEALQKEGKEGRTFSYFLLGLAIGFSMAFLLIFTATLYGLLVIPFLLSVLPAGIIRAAGLAYYVAPLVGVADMLVGLHERRHLILFFVGLMGTMCTLFLLGCR</sequence>
<organism evidence="10">
    <name type="scientific">Desulfomonile tiedjei</name>
    <dbReference type="NCBI Taxonomy" id="2358"/>
    <lineage>
        <taxon>Bacteria</taxon>
        <taxon>Pseudomonadati</taxon>
        <taxon>Thermodesulfobacteriota</taxon>
        <taxon>Desulfomonilia</taxon>
        <taxon>Desulfomonilales</taxon>
        <taxon>Desulfomonilaceae</taxon>
        <taxon>Desulfomonile</taxon>
    </lineage>
</organism>
<keyword evidence="8 9" id="KW-0472">Membrane</keyword>
<keyword evidence="4" id="KW-0762">Sugar transport</keyword>
<evidence type="ECO:0000256" key="8">
    <source>
        <dbReference type="ARBA" id="ARBA00023136"/>
    </source>
</evidence>
<name>A0A7C4EVU6_9BACT</name>
<keyword evidence="6 9" id="KW-0812">Transmembrane</keyword>
<protein>
    <recommendedName>
        <fullName evidence="11">Phosphotransferase system, mannose/fructose/N-acetylgalactosamine-specific component IIC</fullName>
    </recommendedName>
</protein>
<evidence type="ECO:0000256" key="6">
    <source>
        <dbReference type="ARBA" id="ARBA00022692"/>
    </source>
</evidence>
<keyword evidence="7 9" id="KW-1133">Transmembrane helix</keyword>
<dbReference type="InterPro" id="IPR004700">
    <property type="entry name" value="PTS_IIC_man"/>
</dbReference>